<name>A0A2L0UZW2_9CAUD</name>
<proteinExistence type="predicted"/>
<accession>A0A2L0UZW2</accession>
<dbReference type="EMBL" id="MF403008">
    <property type="protein sequence ID" value="AUZ95065.1"/>
    <property type="molecule type" value="Genomic_DNA"/>
</dbReference>
<evidence type="ECO:0000313" key="1">
    <source>
        <dbReference type="EMBL" id="AUZ95065.1"/>
    </source>
</evidence>
<sequence length="50" mass="5719">MKFKKCCQCGNAAVNGYHTTTGIDWLCAYHFDRYDNSHPFSSDALGQWDD</sequence>
<dbReference type="RefSeq" id="YP_009611961.1">
    <property type="nucleotide sequence ID" value="NC_042013.1"/>
</dbReference>
<evidence type="ECO:0000313" key="2">
    <source>
        <dbReference type="Proteomes" id="UP000223025"/>
    </source>
</evidence>
<keyword evidence="2" id="KW-1185">Reference proteome</keyword>
<dbReference type="KEGG" id="vg:40088299"/>
<dbReference type="GeneID" id="40088299"/>
<dbReference type="Proteomes" id="UP000223025">
    <property type="component" value="Segment"/>
</dbReference>
<reference evidence="1 2" key="1">
    <citation type="submission" date="2017-06" db="EMBL/GenBank/DDBJ databases">
        <authorList>
            <person name="Kim H.J."/>
            <person name="Triplett B.A."/>
        </authorList>
    </citation>
    <scope>NUCLEOTIDE SEQUENCE [LARGE SCALE GENOMIC DNA]</scope>
</reference>
<organism evidence="1 2">
    <name type="scientific">Agrobacterium phage Atu_ph07</name>
    <dbReference type="NCBI Taxonomy" id="2024264"/>
    <lineage>
        <taxon>Viruses</taxon>
        <taxon>Duplodnaviria</taxon>
        <taxon>Heunggongvirae</taxon>
        <taxon>Uroviricota</taxon>
        <taxon>Caudoviricetes</taxon>
        <taxon>Polybotosvirus</taxon>
        <taxon>Polybotosvirus Atuph07</taxon>
    </lineage>
</organism>
<protein>
    <submittedName>
        <fullName evidence="1">Uncharacterized protein</fullName>
    </submittedName>
</protein>